<keyword evidence="1" id="KW-0175">Coiled coil</keyword>
<evidence type="ECO:0000313" key="3">
    <source>
        <dbReference type="EMBL" id="KAK1939400.1"/>
    </source>
</evidence>
<evidence type="ECO:0000313" key="4">
    <source>
        <dbReference type="Proteomes" id="UP001259832"/>
    </source>
</evidence>
<feature type="coiled-coil region" evidence="1">
    <location>
        <begin position="160"/>
        <end position="209"/>
    </location>
</feature>
<name>A0AAD9GIW3_9STRA</name>
<feature type="compositionally biased region" description="Polar residues" evidence="2">
    <location>
        <begin position="350"/>
        <end position="364"/>
    </location>
</feature>
<proteinExistence type="predicted"/>
<keyword evidence="4" id="KW-1185">Reference proteome</keyword>
<organism evidence="3 4">
    <name type="scientific">Phytophthora citrophthora</name>
    <dbReference type="NCBI Taxonomy" id="4793"/>
    <lineage>
        <taxon>Eukaryota</taxon>
        <taxon>Sar</taxon>
        <taxon>Stramenopiles</taxon>
        <taxon>Oomycota</taxon>
        <taxon>Peronosporomycetes</taxon>
        <taxon>Peronosporales</taxon>
        <taxon>Peronosporaceae</taxon>
        <taxon>Phytophthora</taxon>
    </lineage>
</organism>
<sequence>MAYFVAEDDRFLDVVADALDQLVSDCKTALRWSHDDTDADAVLQATEQSLCSIVSICKNAGLTIDSTQDHYVAALGHIHSSSDNLTSSYSSFNPILNSTPPWPNSQGNKAKYEEIVHPPPCPVEREQLLEQSGEAIRMSPTEEIVEVELTDLLTQSHEEMMNLQQRFDNRMTEAEQANREYKSKHAQDMQALQEEVASSRAAMDRIKQELLESTSRKLEDMHSAINSSQRAIEASMKDQALYWKSICEELVVEKRDMAHKVAEVRGRYTALKAHLTSHDDMNSRAGLHSRGRIREDESVSKLDLCELSPSSEHELSSENQASMEKSVVYISTCSTPTDPSSGLVVVPSADSVSGSCSAEGSPTHSNSSSSSSKTGKTTFRRYYLAQKRENRVVLH</sequence>
<dbReference type="AlphaFoldDB" id="A0AAD9GIW3"/>
<feature type="region of interest" description="Disordered" evidence="2">
    <location>
        <begin position="336"/>
        <end position="380"/>
    </location>
</feature>
<comment type="caution">
    <text evidence="3">The sequence shown here is derived from an EMBL/GenBank/DDBJ whole genome shotgun (WGS) entry which is preliminary data.</text>
</comment>
<evidence type="ECO:0000256" key="2">
    <source>
        <dbReference type="SAM" id="MobiDB-lite"/>
    </source>
</evidence>
<gene>
    <name evidence="3" type="ORF">P3T76_008784</name>
</gene>
<evidence type="ECO:0000256" key="1">
    <source>
        <dbReference type="SAM" id="Coils"/>
    </source>
</evidence>
<protein>
    <submittedName>
        <fullName evidence="3">Uncharacterized protein</fullName>
    </submittedName>
</protein>
<reference evidence="3" key="1">
    <citation type="submission" date="2023-08" db="EMBL/GenBank/DDBJ databases">
        <title>Reference Genome Resource for the Citrus Pathogen Phytophthora citrophthora.</title>
        <authorList>
            <person name="Moller H."/>
            <person name="Coetzee B."/>
            <person name="Rose L.J."/>
            <person name="Van Niekerk J.M."/>
        </authorList>
    </citation>
    <scope>NUCLEOTIDE SEQUENCE</scope>
    <source>
        <strain evidence="3">STE-U-9442</strain>
    </source>
</reference>
<accession>A0AAD9GIW3</accession>
<dbReference type="EMBL" id="JASMQC010000016">
    <property type="protein sequence ID" value="KAK1939400.1"/>
    <property type="molecule type" value="Genomic_DNA"/>
</dbReference>
<dbReference type="Proteomes" id="UP001259832">
    <property type="component" value="Unassembled WGS sequence"/>
</dbReference>